<accession>J9HZS0</accession>
<proteinExistence type="predicted"/>
<dbReference type="AlphaFoldDB" id="J9HZS0"/>
<dbReference type="HOGENOM" id="CLU_2212104_0_0_1"/>
<organism evidence="1 2">
    <name type="scientific">Aedes aegypti</name>
    <name type="common">Yellowfever mosquito</name>
    <name type="synonym">Culex aegypti</name>
    <dbReference type="NCBI Taxonomy" id="7159"/>
    <lineage>
        <taxon>Eukaryota</taxon>
        <taxon>Metazoa</taxon>
        <taxon>Ecdysozoa</taxon>
        <taxon>Arthropoda</taxon>
        <taxon>Hexapoda</taxon>
        <taxon>Insecta</taxon>
        <taxon>Pterygota</taxon>
        <taxon>Neoptera</taxon>
        <taxon>Endopterygota</taxon>
        <taxon>Diptera</taxon>
        <taxon>Nematocera</taxon>
        <taxon>Culicoidea</taxon>
        <taxon>Culicidae</taxon>
        <taxon>Culicinae</taxon>
        <taxon>Aedini</taxon>
        <taxon>Aedes</taxon>
        <taxon>Stegomyia</taxon>
    </lineage>
</organism>
<protein>
    <submittedName>
        <fullName evidence="1">AAEL017554-PA</fullName>
    </submittedName>
</protein>
<dbReference type="Proteomes" id="UP000682892">
    <property type="component" value="Unassembled WGS sequence"/>
</dbReference>
<reference evidence="1" key="2">
    <citation type="journal article" date="2007" name="Science">
        <title>Genome sequence of Aedes aegypti, a major arbovirus vector.</title>
        <authorList>
            <person name="Nene V."/>
            <person name="Wortman J.R."/>
            <person name="Lawson D."/>
            <person name="Haas B."/>
            <person name="Kodira C."/>
            <person name="Tu Z.J."/>
            <person name="Loftus B."/>
            <person name="Xi Z."/>
            <person name="Megy K."/>
            <person name="Grabherr M."/>
            <person name="Ren Q."/>
            <person name="Zdobnov E.M."/>
            <person name="Lobo N.F."/>
            <person name="Campbell K.S."/>
            <person name="Brown S.E."/>
            <person name="Bonaldo M.F."/>
            <person name="Zhu J."/>
            <person name="Sinkins S.P."/>
            <person name="Hogenkamp D.G."/>
            <person name="Amedeo P."/>
            <person name="Arensburger P."/>
            <person name="Atkinson P.W."/>
            <person name="Bidwell S."/>
            <person name="Biedler J."/>
            <person name="Birney E."/>
            <person name="Bruggner R.V."/>
            <person name="Costas J."/>
            <person name="Coy M.R."/>
            <person name="Crabtree J."/>
            <person name="Crawford M."/>
            <person name="Debruyn B."/>
            <person name="Decaprio D."/>
            <person name="Eiglmeier K."/>
            <person name="Eisenstadt E."/>
            <person name="El-Dorry H."/>
            <person name="Gelbart W.M."/>
            <person name="Gomes S.L."/>
            <person name="Hammond M."/>
            <person name="Hannick L.I."/>
            <person name="Hogan J.R."/>
            <person name="Holmes M.H."/>
            <person name="Jaffe D."/>
            <person name="Johnston J.S."/>
            <person name="Kennedy R.C."/>
            <person name="Koo H."/>
            <person name="Kravitz S."/>
            <person name="Kriventseva E.V."/>
            <person name="Kulp D."/>
            <person name="Labutti K."/>
            <person name="Lee E."/>
            <person name="Li S."/>
            <person name="Lovin D.D."/>
            <person name="Mao C."/>
            <person name="Mauceli E."/>
            <person name="Menck C.F."/>
            <person name="Miller J.R."/>
            <person name="Montgomery P."/>
            <person name="Mori A."/>
            <person name="Nascimento A.L."/>
            <person name="Naveira H.F."/>
            <person name="Nusbaum C."/>
            <person name="O'leary S."/>
            <person name="Orvis J."/>
            <person name="Pertea M."/>
            <person name="Quesneville H."/>
            <person name="Reidenbach K.R."/>
            <person name="Rogers Y.H."/>
            <person name="Roth C.W."/>
            <person name="Schneider J.R."/>
            <person name="Schatz M."/>
            <person name="Shumway M."/>
            <person name="Stanke M."/>
            <person name="Stinson E.O."/>
            <person name="Tubio J.M."/>
            <person name="Vanzee J.P."/>
            <person name="Verjovski-Almeida S."/>
            <person name="Werner D."/>
            <person name="White O."/>
            <person name="Wyder S."/>
            <person name="Zeng Q."/>
            <person name="Zhao Q."/>
            <person name="Zhao Y."/>
            <person name="Hill C.A."/>
            <person name="Raikhel A.S."/>
            <person name="Soares M.B."/>
            <person name="Knudson D.L."/>
            <person name="Lee N.H."/>
            <person name="Galagan J."/>
            <person name="Salzberg S.L."/>
            <person name="Paulsen I.T."/>
            <person name="Dimopoulos G."/>
            <person name="Collins F.H."/>
            <person name="Birren B."/>
            <person name="Fraser-Liggett C.M."/>
            <person name="Severson D.W."/>
        </authorList>
    </citation>
    <scope>NUCLEOTIDE SEQUENCE [LARGE SCALE GENOMIC DNA]</scope>
    <source>
        <strain evidence="1">Liverpool</strain>
    </source>
</reference>
<dbReference type="PaxDb" id="7159-AAEL017554-PA"/>
<evidence type="ECO:0000313" key="2">
    <source>
        <dbReference type="Proteomes" id="UP000682892"/>
    </source>
</evidence>
<sequence>MGIPQQQVENKKEREVTNKKKMKERIYIEYTKCRGLQLLIIITRGREGPSKGVQREPRGCDVMCVSSKHSFVSNKQKKKRIRATTGLTDTNKPTNQYEKTILKMRKL</sequence>
<reference evidence="1" key="3">
    <citation type="submission" date="2012-09" db="EMBL/GenBank/DDBJ databases">
        <authorList>
            <consortium name="VectorBase"/>
        </authorList>
    </citation>
    <scope>NUCLEOTIDE SEQUENCE</scope>
    <source>
        <strain evidence="1">Liverpool</strain>
    </source>
</reference>
<reference evidence="1" key="1">
    <citation type="submission" date="2005-10" db="EMBL/GenBank/DDBJ databases">
        <authorList>
            <person name="Loftus B.J."/>
            <person name="Nene V.M."/>
            <person name="Hannick L.I."/>
            <person name="Bidwell S."/>
            <person name="Haas B."/>
            <person name="Amedeo P."/>
            <person name="Orvis J."/>
            <person name="Wortman J.R."/>
            <person name="White O.R."/>
            <person name="Salzberg S."/>
            <person name="Shumway M."/>
            <person name="Koo H."/>
            <person name="Zhao Y."/>
            <person name="Holmes M."/>
            <person name="Miller J."/>
            <person name="Schatz M."/>
            <person name="Pop M."/>
            <person name="Pai G."/>
            <person name="Utterback T."/>
            <person name="Rogers Y.-H."/>
            <person name="Kravitz S."/>
            <person name="Fraser C.M."/>
        </authorList>
    </citation>
    <scope>NUCLEOTIDE SEQUENCE</scope>
    <source>
        <strain evidence="1">Liverpool</strain>
    </source>
</reference>
<gene>
    <name evidence="1" type="ORF">AaeL_AAEL017554</name>
</gene>
<evidence type="ECO:0000313" key="1">
    <source>
        <dbReference type="EMBL" id="EJY57970.1"/>
    </source>
</evidence>
<name>J9HZS0_AEDAE</name>
<dbReference type="EMBL" id="CH477843">
    <property type="protein sequence ID" value="EJY57970.1"/>
    <property type="molecule type" value="Genomic_DNA"/>
</dbReference>